<evidence type="ECO:0000259" key="4">
    <source>
        <dbReference type="Pfam" id="PF06737"/>
    </source>
</evidence>
<comment type="similarity">
    <text evidence="1">Belongs to the transglycosylase family. Rpf subfamily.</text>
</comment>
<evidence type="ECO:0000256" key="3">
    <source>
        <dbReference type="SAM" id="SignalP"/>
    </source>
</evidence>
<sequence>MARHSAPKKTTFAKIAASATAVAAATTIATPAAQAAPDSDWDRLAQCEAGGNWSINTGNGYHGGLQFSPSTWSAHGGREFAPYAYQATREQQIAVAERILASQGWGAWPACSARLGLNSAPTPRNAPSNESSALESTENIVEEVVQSSSDDKLPVDVLFNLVVNRLAAVGIQVPAEVHGMYDFHRQDIQNFYAANAQFIDANLPQVSAAVKNAQ</sequence>
<dbReference type="Gene3D" id="1.10.530.10">
    <property type="match status" value="1"/>
</dbReference>
<dbReference type="AlphaFoldDB" id="A0A7T4EF16"/>
<dbReference type="CDD" id="cd13925">
    <property type="entry name" value="RPF"/>
    <property type="match status" value="1"/>
</dbReference>
<feature type="chain" id="PRO_5034076655" evidence="3">
    <location>
        <begin position="36"/>
        <end position="214"/>
    </location>
</feature>
<dbReference type="InterPro" id="IPR023346">
    <property type="entry name" value="Lysozyme-like_dom_sf"/>
</dbReference>
<dbReference type="InterPro" id="IPR044905">
    <property type="entry name" value="Rpf1_C_sf"/>
</dbReference>
<organism evidence="6 8">
    <name type="scientific">Corynebacterium glucuronolyticum</name>
    <dbReference type="NCBI Taxonomy" id="39791"/>
    <lineage>
        <taxon>Bacteria</taxon>
        <taxon>Bacillati</taxon>
        <taxon>Actinomycetota</taxon>
        <taxon>Actinomycetes</taxon>
        <taxon>Mycobacteriales</taxon>
        <taxon>Corynebacteriaceae</taxon>
        <taxon>Corynebacterium</taxon>
    </lineage>
</organism>
<evidence type="ECO:0000256" key="1">
    <source>
        <dbReference type="ARBA" id="ARBA00010830"/>
    </source>
</evidence>
<feature type="signal peptide" evidence="3">
    <location>
        <begin position="1"/>
        <end position="35"/>
    </location>
</feature>
<dbReference type="Proteomes" id="UP000617681">
    <property type="component" value="Chromosome"/>
</dbReference>
<dbReference type="EMBL" id="CP069534">
    <property type="protein sequence ID" value="QRP71312.1"/>
    <property type="molecule type" value="Genomic_DNA"/>
</dbReference>
<feature type="domain" description="Resuscitation-promoting factor Rpf1 C-terminal" evidence="5">
    <location>
        <begin position="116"/>
        <end position="201"/>
    </location>
</feature>
<dbReference type="Pfam" id="PF06737">
    <property type="entry name" value="Transglycosylas"/>
    <property type="match status" value="1"/>
</dbReference>
<gene>
    <name evidence="6" type="ORF">I6I10_12125</name>
    <name evidence="7" type="ORF">I6J21_03990</name>
</gene>
<dbReference type="GO" id="GO:0016787">
    <property type="term" value="F:hydrolase activity"/>
    <property type="evidence" value="ECO:0007669"/>
    <property type="project" value="UniProtKB-KW"/>
</dbReference>
<evidence type="ECO:0000256" key="2">
    <source>
        <dbReference type="ARBA" id="ARBA00022801"/>
    </source>
</evidence>
<dbReference type="OrthoDB" id="1404170at2"/>
<reference evidence="6 8" key="1">
    <citation type="submission" date="2020-12" db="EMBL/GenBank/DDBJ databases">
        <title>FDA dAtabase for Regulatory Grade micrObial Sequences (FDA-ARGOS): Supporting development and validation of Infectious Disease Dx tests.</title>
        <authorList>
            <person name="Sproer C."/>
            <person name="Gronow S."/>
            <person name="Severitt S."/>
            <person name="Schroder I."/>
            <person name="Tallon L."/>
            <person name="Sadzewicz L."/>
            <person name="Zhao X."/>
            <person name="Boylan J."/>
            <person name="Ott S."/>
            <person name="Bowen H."/>
            <person name="Vavikolanu K."/>
            <person name="Mehta A."/>
            <person name="Aluvathingal J."/>
            <person name="Nadendla S."/>
            <person name="Lowell S."/>
            <person name="Myers T."/>
            <person name="Yan Y."/>
            <person name="Sichtig H."/>
        </authorList>
    </citation>
    <scope>NUCLEOTIDE SEQUENCE [LARGE SCALE GENOMIC DNA]</scope>
    <source>
        <strain evidence="6 8">FDAARGOS_1053</strain>
        <strain evidence="7">FDAARGOS_1191</strain>
    </source>
</reference>
<evidence type="ECO:0000259" key="5">
    <source>
        <dbReference type="Pfam" id="PF11574"/>
    </source>
</evidence>
<proteinExistence type="inferred from homology"/>
<feature type="domain" description="Resuscitation-promoting factor core lysozyme-like" evidence="4">
    <location>
        <begin position="35"/>
        <end position="111"/>
    </location>
</feature>
<dbReference type="SUPFAM" id="SSF53955">
    <property type="entry name" value="Lysozyme-like"/>
    <property type="match status" value="1"/>
</dbReference>
<keyword evidence="3" id="KW-0732">Signal</keyword>
<dbReference type="Gene3D" id="1.10.1200.100">
    <property type="entry name" value="conserved protein domain from corynebacterium diphtheriae"/>
    <property type="match status" value="1"/>
</dbReference>
<dbReference type="Proteomes" id="UP000596145">
    <property type="component" value="Chromosome"/>
</dbReference>
<keyword evidence="2" id="KW-0378">Hydrolase</keyword>
<dbReference type="RefSeq" id="WP_005391668.1">
    <property type="nucleotide sequence ID" value="NZ_CP066007.1"/>
</dbReference>
<dbReference type="InterPro" id="IPR021630">
    <property type="entry name" value="Rpf1_C"/>
</dbReference>
<dbReference type="InterPro" id="IPR010618">
    <property type="entry name" value="RPF"/>
</dbReference>
<evidence type="ECO:0000313" key="6">
    <source>
        <dbReference type="EMBL" id="QQB46176.1"/>
    </source>
</evidence>
<dbReference type="EMBL" id="CP066007">
    <property type="protein sequence ID" value="QQB46176.1"/>
    <property type="molecule type" value="Genomic_DNA"/>
</dbReference>
<dbReference type="Pfam" id="PF11574">
    <property type="entry name" value="Rpf1_C"/>
    <property type="match status" value="1"/>
</dbReference>
<evidence type="ECO:0000313" key="8">
    <source>
        <dbReference type="Proteomes" id="UP000596145"/>
    </source>
</evidence>
<name>A0A7T4EF16_9CORY</name>
<protein>
    <submittedName>
        <fullName evidence="6">DUF3235 domain-containing protein</fullName>
    </submittedName>
</protein>
<dbReference type="GeneID" id="92759557"/>
<evidence type="ECO:0000313" key="7">
    <source>
        <dbReference type="EMBL" id="QRP71312.1"/>
    </source>
</evidence>
<accession>A0A7T4EF16</accession>